<comment type="caution">
    <text evidence="1">The sequence shown here is derived from an EMBL/GenBank/DDBJ whole genome shotgun (WGS) entry which is preliminary data.</text>
</comment>
<protein>
    <submittedName>
        <fullName evidence="1">Uncharacterized protein</fullName>
    </submittedName>
</protein>
<evidence type="ECO:0000313" key="1">
    <source>
        <dbReference type="EMBL" id="MFC5286180.1"/>
    </source>
</evidence>
<dbReference type="RefSeq" id="WP_378243883.1">
    <property type="nucleotide sequence ID" value="NZ_JBHSKF010000002.1"/>
</dbReference>
<evidence type="ECO:0000313" key="2">
    <source>
        <dbReference type="Proteomes" id="UP001596157"/>
    </source>
</evidence>
<dbReference type="EMBL" id="JBHSKF010000002">
    <property type="protein sequence ID" value="MFC5286180.1"/>
    <property type="molecule type" value="Genomic_DNA"/>
</dbReference>
<name>A0ABW0EIX0_9PSEU</name>
<accession>A0ABW0EIX0</accession>
<organism evidence="1 2">
    <name type="scientific">Actinokineospora guangxiensis</name>
    <dbReference type="NCBI Taxonomy" id="1490288"/>
    <lineage>
        <taxon>Bacteria</taxon>
        <taxon>Bacillati</taxon>
        <taxon>Actinomycetota</taxon>
        <taxon>Actinomycetes</taxon>
        <taxon>Pseudonocardiales</taxon>
        <taxon>Pseudonocardiaceae</taxon>
        <taxon>Actinokineospora</taxon>
    </lineage>
</organism>
<sequence>MGGQVVRVKVDAGKAAARTGNRAKTWKNMGLRQLRSRAHNAVDCFGNSYGDVHRFFATNPCRSLNRALFVLSEGSDTIVLSVSWVRMPNAAAAERLQTLADRHGTGNVSPIALSLLQVSGVGFTGHNYGSRRLGPLVVIAETEPVTGSPDPAFLDGIAEAAALLPPPRR</sequence>
<proteinExistence type="predicted"/>
<dbReference type="Proteomes" id="UP001596157">
    <property type="component" value="Unassembled WGS sequence"/>
</dbReference>
<reference evidence="2" key="1">
    <citation type="journal article" date="2019" name="Int. J. Syst. Evol. Microbiol.">
        <title>The Global Catalogue of Microorganisms (GCM) 10K type strain sequencing project: providing services to taxonomists for standard genome sequencing and annotation.</title>
        <authorList>
            <consortium name="The Broad Institute Genomics Platform"/>
            <consortium name="The Broad Institute Genome Sequencing Center for Infectious Disease"/>
            <person name="Wu L."/>
            <person name="Ma J."/>
        </authorList>
    </citation>
    <scope>NUCLEOTIDE SEQUENCE [LARGE SCALE GENOMIC DNA]</scope>
    <source>
        <strain evidence="2">CCUG 59778</strain>
    </source>
</reference>
<gene>
    <name evidence="1" type="ORF">ACFPM7_03885</name>
</gene>
<keyword evidence="2" id="KW-1185">Reference proteome</keyword>